<keyword evidence="5" id="KW-1185">Reference proteome</keyword>
<feature type="region of interest" description="Disordered" evidence="2">
    <location>
        <begin position="24"/>
        <end position="62"/>
    </location>
</feature>
<dbReference type="RefSeq" id="WP_255843842.1">
    <property type="nucleotide sequence ID" value="NZ_CP094358.1"/>
</dbReference>
<dbReference type="GO" id="GO:0004553">
    <property type="term" value="F:hydrolase activity, hydrolyzing O-glycosyl compounds"/>
    <property type="evidence" value="ECO:0007669"/>
    <property type="project" value="InterPro"/>
</dbReference>
<protein>
    <submittedName>
        <fullName evidence="4">Glycoside hydrolase family 16 protein</fullName>
    </submittedName>
</protein>
<accession>A0A9E7D2B1</accession>
<dbReference type="InterPro" id="IPR050546">
    <property type="entry name" value="Glycosyl_Hydrlase_16"/>
</dbReference>
<evidence type="ECO:0000256" key="1">
    <source>
        <dbReference type="ARBA" id="ARBA00006865"/>
    </source>
</evidence>
<sequence length="307" mass="35273">MLKPSFSIFILSVLLFFSCSEETSVDNLNPDTEIPEGEGEGEGDDEDNSNEEPDNPGSDENTEWKLIFEDNFEGPENSKPNQNYWESLEYNRRPNENGPDGWWDNDDVYLDGQGNLIIRVRTIDNKNNDNDSHDFSTGMIRSRGKFEQKFGKFEISCKLPEKSGWWVAFWLYADGVDTIDGSGEDGTEIDIMEGFGWTNLINHALHFDAYGAEHQSVDKQVTVDGIREGFHIFSLEWNEEEYIFYIDNEESWRTSFGGVSKVPSYIKVSGEISTLDWATGAYWANSINSEDYPDYFIIDYVKTYQKQ</sequence>
<reference evidence="4" key="1">
    <citation type="submission" date="2022-03" db="EMBL/GenBank/DDBJ databases">
        <title>Description of Abyssus ytuae gen. nov., sp. nov., a novel member of the family Flavobacteriaceae isolated from the sediment of Mariana Trench.</title>
        <authorList>
            <person name="Zhang J."/>
            <person name="Xu X."/>
        </authorList>
    </citation>
    <scope>NUCLEOTIDE SEQUENCE</scope>
    <source>
        <strain evidence="4">MT3330</strain>
    </source>
</reference>
<dbReference type="PROSITE" id="PS51257">
    <property type="entry name" value="PROKAR_LIPOPROTEIN"/>
    <property type="match status" value="1"/>
</dbReference>
<keyword evidence="4" id="KW-0378">Hydrolase</keyword>
<dbReference type="Gene3D" id="2.60.120.200">
    <property type="match status" value="1"/>
</dbReference>
<dbReference type="InterPro" id="IPR000757">
    <property type="entry name" value="Beta-glucanase-like"/>
</dbReference>
<evidence type="ECO:0000313" key="4">
    <source>
        <dbReference type="EMBL" id="UOB17978.1"/>
    </source>
</evidence>
<evidence type="ECO:0000256" key="2">
    <source>
        <dbReference type="SAM" id="MobiDB-lite"/>
    </source>
</evidence>
<dbReference type="PANTHER" id="PTHR10963">
    <property type="entry name" value="GLYCOSYL HYDROLASE-RELATED"/>
    <property type="match status" value="1"/>
</dbReference>
<dbReference type="PROSITE" id="PS51762">
    <property type="entry name" value="GH16_2"/>
    <property type="match status" value="1"/>
</dbReference>
<organism evidence="4 5">
    <name type="scientific">Abyssalbus ytuae</name>
    <dbReference type="NCBI Taxonomy" id="2926907"/>
    <lineage>
        <taxon>Bacteria</taxon>
        <taxon>Pseudomonadati</taxon>
        <taxon>Bacteroidota</taxon>
        <taxon>Flavobacteriia</taxon>
        <taxon>Flavobacteriales</taxon>
        <taxon>Flavobacteriaceae</taxon>
        <taxon>Abyssalbus</taxon>
    </lineage>
</organism>
<dbReference type="KEGG" id="fbm:MQE35_01455"/>
<gene>
    <name evidence="4" type="ORF">MQE35_01455</name>
</gene>
<dbReference type="EMBL" id="CP094358">
    <property type="protein sequence ID" value="UOB17978.1"/>
    <property type="molecule type" value="Genomic_DNA"/>
</dbReference>
<dbReference type="SUPFAM" id="SSF49899">
    <property type="entry name" value="Concanavalin A-like lectins/glucanases"/>
    <property type="match status" value="1"/>
</dbReference>
<dbReference type="GO" id="GO:0005975">
    <property type="term" value="P:carbohydrate metabolic process"/>
    <property type="evidence" value="ECO:0007669"/>
    <property type="project" value="InterPro"/>
</dbReference>
<dbReference type="AlphaFoldDB" id="A0A9E7D2B1"/>
<feature type="domain" description="GH16" evidence="3">
    <location>
        <begin position="45"/>
        <end position="307"/>
    </location>
</feature>
<dbReference type="Pfam" id="PF00722">
    <property type="entry name" value="Glyco_hydro_16"/>
    <property type="match status" value="1"/>
</dbReference>
<dbReference type="CDD" id="cd08023">
    <property type="entry name" value="GH16_laminarinase_like"/>
    <property type="match status" value="1"/>
</dbReference>
<comment type="similarity">
    <text evidence="1">Belongs to the glycosyl hydrolase 16 family.</text>
</comment>
<dbReference type="InterPro" id="IPR013320">
    <property type="entry name" value="ConA-like_dom_sf"/>
</dbReference>
<evidence type="ECO:0000313" key="5">
    <source>
        <dbReference type="Proteomes" id="UP000831290"/>
    </source>
</evidence>
<dbReference type="Proteomes" id="UP000831290">
    <property type="component" value="Chromosome"/>
</dbReference>
<dbReference type="PANTHER" id="PTHR10963:SF55">
    <property type="entry name" value="GLYCOSIDE HYDROLASE FAMILY 16 PROTEIN"/>
    <property type="match status" value="1"/>
</dbReference>
<proteinExistence type="inferred from homology"/>
<name>A0A9E7D2B1_9FLAO</name>
<feature type="compositionally biased region" description="Acidic residues" evidence="2">
    <location>
        <begin position="33"/>
        <end position="54"/>
    </location>
</feature>
<evidence type="ECO:0000259" key="3">
    <source>
        <dbReference type="PROSITE" id="PS51762"/>
    </source>
</evidence>